<comment type="caution">
    <text evidence="1">The sequence shown here is derived from an EMBL/GenBank/DDBJ whole genome shotgun (WGS) entry which is preliminary data.</text>
</comment>
<evidence type="ECO:0000313" key="1">
    <source>
        <dbReference type="EMBL" id="MDI9866344.1"/>
    </source>
</evidence>
<proteinExistence type="predicted"/>
<protein>
    <recommendedName>
        <fullName evidence="3">Beta-glucosidase</fullName>
    </recommendedName>
</protein>
<dbReference type="EMBL" id="JASHID010000016">
    <property type="protein sequence ID" value="MDI9866344.1"/>
    <property type="molecule type" value="Genomic_DNA"/>
</dbReference>
<organism evidence="1 2">
    <name type="scientific">Flectobacillus longus</name>
    <dbReference type="NCBI Taxonomy" id="2984207"/>
    <lineage>
        <taxon>Bacteria</taxon>
        <taxon>Pseudomonadati</taxon>
        <taxon>Bacteroidota</taxon>
        <taxon>Cytophagia</taxon>
        <taxon>Cytophagales</taxon>
        <taxon>Flectobacillaceae</taxon>
        <taxon>Flectobacillus</taxon>
    </lineage>
</organism>
<dbReference type="RefSeq" id="WP_283371175.1">
    <property type="nucleotide sequence ID" value="NZ_JASHID010000016.1"/>
</dbReference>
<dbReference type="Proteomes" id="UP001236569">
    <property type="component" value="Unassembled WGS sequence"/>
</dbReference>
<reference evidence="1 2" key="1">
    <citation type="submission" date="2023-05" db="EMBL/GenBank/DDBJ databases">
        <title>Novel species of genus Flectobacillus isolated from stream in China.</title>
        <authorList>
            <person name="Lu H."/>
        </authorList>
    </citation>
    <scope>NUCLEOTIDE SEQUENCE [LARGE SCALE GENOMIC DNA]</scope>
    <source>
        <strain evidence="1 2">DC10W</strain>
    </source>
</reference>
<sequence>MLTTSLYVQLLPYQNNALSPEQLTKDLLSSMTPDEKITQL</sequence>
<evidence type="ECO:0000313" key="2">
    <source>
        <dbReference type="Proteomes" id="UP001236569"/>
    </source>
</evidence>
<evidence type="ECO:0008006" key="3">
    <source>
        <dbReference type="Google" id="ProtNLM"/>
    </source>
</evidence>
<name>A0ABT6YRX2_9BACT</name>
<accession>A0ABT6YRX2</accession>
<gene>
    <name evidence="1" type="ORF">QM480_18535</name>
</gene>
<keyword evidence="2" id="KW-1185">Reference proteome</keyword>